<evidence type="ECO:0000256" key="4">
    <source>
        <dbReference type="SAM" id="MobiDB-lite"/>
    </source>
</evidence>
<evidence type="ECO:0000259" key="5">
    <source>
        <dbReference type="PROSITE" id="PS50600"/>
    </source>
</evidence>
<dbReference type="RefSeq" id="XP_007783732.1">
    <property type="nucleotide sequence ID" value="XM_007785542.1"/>
</dbReference>
<dbReference type="SUPFAM" id="SSF54001">
    <property type="entry name" value="Cysteine proteinases"/>
    <property type="match status" value="1"/>
</dbReference>
<dbReference type="GO" id="GO:0019783">
    <property type="term" value="F:ubiquitin-like protein peptidase activity"/>
    <property type="evidence" value="ECO:0007669"/>
    <property type="project" value="UniProtKB-ARBA"/>
</dbReference>
<feature type="region of interest" description="Disordered" evidence="4">
    <location>
        <begin position="303"/>
        <end position="330"/>
    </location>
</feature>
<dbReference type="STRING" id="1168221.R7Z2J3"/>
<feature type="domain" description="Ubiquitin-like protease family profile" evidence="5">
    <location>
        <begin position="300"/>
        <end position="496"/>
    </location>
</feature>
<dbReference type="eggNOG" id="ENOG502SFBW">
    <property type="taxonomic scope" value="Eukaryota"/>
</dbReference>
<evidence type="ECO:0000313" key="6">
    <source>
        <dbReference type="EMBL" id="EON68415.1"/>
    </source>
</evidence>
<proteinExistence type="inferred from homology"/>
<dbReference type="Proteomes" id="UP000016924">
    <property type="component" value="Unassembled WGS sequence"/>
</dbReference>
<dbReference type="Gene3D" id="3.40.395.10">
    <property type="entry name" value="Adenoviral Proteinase, Chain A"/>
    <property type="match status" value="1"/>
</dbReference>
<feature type="region of interest" description="Disordered" evidence="4">
    <location>
        <begin position="166"/>
        <end position="222"/>
    </location>
</feature>
<dbReference type="Pfam" id="PF02902">
    <property type="entry name" value="Peptidase_C48"/>
    <property type="match status" value="1"/>
</dbReference>
<keyword evidence="3" id="KW-0378">Hydrolase</keyword>
<dbReference type="GeneID" id="19905050"/>
<evidence type="ECO:0000256" key="3">
    <source>
        <dbReference type="ARBA" id="ARBA00022801"/>
    </source>
</evidence>
<name>R7Z2J3_CONA1</name>
<dbReference type="AlphaFoldDB" id="R7Z2J3"/>
<dbReference type="OMA" id="MELHAFY"/>
<feature type="compositionally biased region" description="Polar residues" evidence="4">
    <location>
        <begin position="316"/>
        <end position="327"/>
    </location>
</feature>
<dbReference type="InterPro" id="IPR038765">
    <property type="entry name" value="Papain-like_cys_pep_sf"/>
</dbReference>
<evidence type="ECO:0000256" key="2">
    <source>
        <dbReference type="ARBA" id="ARBA00022670"/>
    </source>
</evidence>
<gene>
    <name evidence="6" type="ORF">W97_07739</name>
</gene>
<dbReference type="EMBL" id="JH767596">
    <property type="protein sequence ID" value="EON68415.1"/>
    <property type="molecule type" value="Genomic_DNA"/>
</dbReference>
<dbReference type="GO" id="GO:0006508">
    <property type="term" value="P:proteolysis"/>
    <property type="evidence" value="ECO:0007669"/>
    <property type="project" value="UniProtKB-KW"/>
</dbReference>
<dbReference type="PROSITE" id="PS50600">
    <property type="entry name" value="ULP_PROTEASE"/>
    <property type="match status" value="1"/>
</dbReference>
<dbReference type="OrthoDB" id="3946778at2759"/>
<dbReference type="InterPro" id="IPR003653">
    <property type="entry name" value="Peptidase_C48_C"/>
</dbReference>
<evidence type="ECO:0000256" key="1">
    <source>
        <dbReference type="ARBA" id="ARBA00005234"/>
    </source>
</evidence>
<accession>R7Z2J3</accession>
<feature type="compositionally biased region" description="Polar residues" evidence="4">
    <location>
        <begin position="203"/>
        <end position="214"/>
    </location>
</feature>
<organism evidence="6 7">
    <name type="scientific">Coniosporium apollinis (strain CBS 100218)</name>
    <name type="common">Rock-inhabiting black yeast</name>
    <dbReference type="NCBI Taxonomy" id="1168221"/>
    <lineage>
        <taxon>Eukaryota</taxon>
        <taxon>Fungi</taxon>
        <taxon>Dikarya</taxon>
        <taxon>Ascomycota</taxon>
        <taxon>Pezizomycotina</taxon>
        <taxon>Dothideomycetes</taxon>
        <taxon>Dothideomycetes incertae sedis</taxon>
        <taxon>Coniosporium</taxon>
    </lineage>
</organism>
<dbReference type="GO" id="GO:0008234">
    <property type="term" value="F:cysteine-type peptidase activity"/>
    <property type="evidence" value="ECO:0007669"/>
    <property type="project" value="InterPro"/>
</dbReference>
<dbReference type="HOGENOM" id="CLU_371717_0_0_1"/>
<reference evidence="7" key="1">
    <citation type="submission" date="2012-06" db="EMBL/GenBank/DDBJ databases">
        <title>The genome sequence of Coniosporium apollinis CBS 100218.</title>
        <authorList>
            <consortium name="The Broad Institute Genome Sequencing Platform"/>
            <person name="Cuomo C."/>
            <person name="Gorbushina A."/>
            <person name="Noack S."/>
            <person name="Walker B."/>
            <person name="Young S.K."/>
            <person name="Zeng Q."/>
            <person name="Gargeya S."/>
            <person name="Fitzgerald M."/>
            <person name="Haas B."/>
            <person name="Abouelleil A."/>
            <person name="Alvarado L."/>
            <person name="Arachchi H.M."/>
            <person name="Berlin A.M."/>
            <person name="Chapman S.B."/>
            <person name="Goldberg J."/>
            <person name="Griggs A."/>
            <person name="Gujja S."/>
            <person name="Hansen M."/>
            <person name="Howarth C."/>
            <person name="Imamovic A."/>
            <person name="Larimer J."/>
            <person name="McCowan C."/>
            <person name="Montmayeur A."/>
            <person name="Murphy C."/>
            <person name="Neiman D."/>
            <person name="Pearson M."/>
            <person name="Priest M."/>
            <person name="Roberts A."/>
            <person name="Saif S."/>
            <person name="Shea T."/>
            <person name="Sisk P."/>
            <person name="Sykes S."/>
            <person name="Wortman J."/>
            <person name="Nusbaum C."/>
            <person name="Birren B."/>
        </authorList>
    </citation>
    <scope>NUCLEOTIDE SEQUENCE [LARGE SCALE GENOMIC DNA]</scope>
    <source>
        <strain evidence="7">CBS 100218</strain>
    </source>
</reference>
<sequence length="748" mass="83734">MGDGVDVEDRMSADLRHRVRGLQEREDIINSWDLDKEYDEAKALFQRELPKLDFDEYLGPSLVKIVNECRQSKIRCEPKLREIQKRWNLDRNGFIQHFGKDMASSYRFVSPLLQIAQITALTDAFAVMDRIRQERMTRRETRAGVSMRKPWQPCDATKALAELRPLHEGSLAQQSGLKTQKRRRGELGDEEPVSSAPEKRKSATQIAQSRSRTPTPGPVEGRILSPLRLLQAAEENEDDRGSLTEQDIEHPRCQVQQLSDIVDDSTQYLGDAVDGASGHALDDYTIASVDESTSQVAPLLKPESLDTEPLTPPQTHPDSFSPESQDSAPLPLLEPQLMPLASSIPPTTLAGALSSLADGTWVSATAIDLVLDVFRTEGFRVVDNTFVNVAKPAELGSKRLRIKAESVLIQRLLDSDHWTVLFINLETGAVEYADSLRQHDSTLPAKIQSVLEHYTACLSSDDRFRHVQWKFTAQDCARQDNASDCGIYMLVAILYRMAYLPQPETIDAGLWRKIFRSAITAKSVSAESTNSPLNSSVLDGVSLHGSLCHDVSGLDALSRHFAHISTLVDKRIAKTERDLQHANQKLRHSQDASVLLSRFLENSENVLHQVAAEKDSKNTLLGFYKHMQNHLEEFLRDASLYPPGTDRPPELGEAMRQYQELSIQGVEKAAAGMEHLLRKATDTHRRQDALRAAKHIAEAEKMAWTTRVTRLEELAKALAMELHAFYTAQIELGQKGLENLRDSGLIGL</sequence>
<keyword evidence="7" id="KW-1185">Reference proteome</keyword>
<protein>
    <recommendedName>
        <fullName evidence="5">Ubiquitin-like protease family profile domain-containing protein</fullName>
    </recommendedName>
</protein>
<comment type="similarity">
    <text evidence="1">Belongs to the peptidase C48 family.</text>
</comment>
<keyword evidence="2" id="KW-0645">Protease</keyword>
<evidence type="ECO:0000313" key="7">
    <source>
        <dbReference type="Proteomes" id="UP000016924"/>
    </source>
</evidence>